<dbReference type="EMBL" id="AMQM01001710">
    <property type="status" value="NOT_ANNOTATED_CDS"/>
    <property type="molecule type" value="Genomic_DNA"/>
</dbReference>
<dbReference type="GO" id="GO:0008429">
    <property type="term" value="F:phosphatidylethanolamine binding"/>
    <property type="evidence" value="ECO:0000318"/>
    <property type="project" value="GO_Central"/>
</dbReference>
<dbReference type="AlphaFoldDB" id="T1FZQ9"/>
<evidence type="ECO:0000313" key="11">
    <source>
        <dbReference type="Proteomes" id="UP000015101"/>
    </source>
</evidence>
<evidence type="ECO:0000256" key="4">
    <source>
        <dbReference type="ARBA" id="ARBA00023288"/>
    </source>
</evidence>
<dbReference type="Pfam" id="PF02991">
    <property type="entry name" value="ATG8"/>
    <property type="match status" value="1"/>
</dbReference>
<dbReference type="Gene3D" id="3.10.20.90">
    <property type="entry name" value="Phosphatidylinositol 3-kinase Catalytic Subunit, Chain A, domain 1"/>
    <property type="match status" value="1"/>
</dbReference>
<dbReference type="GO" id="GO:0000421">
    <property type="term" value="C:autophagosome membrane"/>
    <property type="evidence" value="ECO:0000318"/>
    <property type="project" value="GO_Central"/>
</dbReference>
<keyword evidence="8" id="KW-1133">Transmembrane helix</keyword>
<keyword evidence="11" id="KW-1185">Reference proteome</keyword>
<feature type="transmembrane region" description="Helical" evidence="8">
    <location>
        <begin position="6"/>
        <end position="38"/>
    </location>
</feature>
<proteinExistence type="inferred from homology"/>
<dbReference type="eggNOG" id="KOG1654">
    <property type="taxonomic scope" value="Eukaryota"/>
</dbReference>
<evidence type="ECO:0000313" key="9">
    <source>
        <dbReference type="EMBL" id="ESN94671.1"/>
    </source>
</evidence>
<evidence type="ECO:0000256" key="3">
    <source>
        <dbReference type="ARBA" id="ARBA00023136"/>
    </source>
</evidence>
<reference evidence="11" key="1">
    <citation type="submission" date="2012-12" db="EMBL/GenBank/DDBJ databases">
        <authorList>
            <person name="Hellsten U."/>
            <person name="Grimwood J."/>
            <person name="Chapman J.A."/>
            <person name="Shapiro H."/>
            <person name="Aerts A."/>
            <person name="Otillar R.P."/>
            <person name="Terry A.Y."/>
            <person name="Boore J.L."/>
            <person name="Simakov O."/>
            <person name="Marletaz F."/>
            <person name="Cho S.-J."/>
            <person name="Edsinger-Gonzales E."/>
            <person name="Havlak P."/>
            <person name="Kuo D.-H."/>
            <person name="Larsson T."/>
            <person name="Lv J."/>
            <person name="Arendt D."/>
            <person name="Savage R."/>
            <person name="Osoegawa K."/>
            <person name="de Jong P."/>
            <person name="Lindberg D.R."/>
            <person name="Seaver E.C."/>
            <person name="Weisblat D.A."/>
            <person name="Putnam N.H."/>
            <person name="Grigoriev I.V."/>
            <person name="Rokhsar D.S."/>
        </authorList>
    </citation>
    <scope>NUCLEOTIDE SEQUENCE</scope>
</reference>
<keyword evidence="4 5" id="KW-0449">Lipoprotein</keyword>
<dbReference type="FunFam" id="3.10.20.90:FF:000398">
    <property type="entry name" value="Uncharacterized protein"/>
    <property type="match status" value="1"/>
</dbReference>
<dbReference type="GO" id="GO:0097352">
    <property type="term" value="P:autophagosome maturation"/>
    <property type="evidence" value="ECO:0000318"/>
    <property type="project" value="GO_Central"/>
</dbReference>
<evidence type="ECO:0000313" key="10">
    <source>
        <dbReference type="EnsemblMetazoa" id="HelroP69200"/>
    </source>
</evidence>
<dbReference type="GeneID" id="20214307"/>
<dbReference type="SUPFAM" id="SSF54236">
    <property type="entry name" value="Ubiquitin-like"/>
    <property type="match status" value="1"/>
</dbReference>
<protein>
    <recommendedName>
        <fullName evidence="12">Autophagy-related protein</fullName>
    </recommendedName>
</protein>
<evidence type="ECO:0000256" key="2">
    <source>
        <dbReference type="ARBA" id="ARBA00007293"/>
    </source>
</evidence>
<dbReference type="RefSeq" id="XP_009027268.1">
    <property type="nucleotide sequence ID" value="XM_009029020.1"/>
</dbReference>
<dbReference type="EnsemblMetazoa" id="HelroT69200">
    <property type="protein sequence ID" value="HelroP69200"/>
    <property type="gene ID" value="HelroG69200"/>
</dbReference>
<dbReference type="InterPro" id="IPR004241">
    <property type="entry name" value="Atg8-like"/>
</dbReference>
<comment type="similarity">
    <text evidence="2 6">Belongs to the ATG8 family.</text>
</comment>
<dbReference type="InterPro" id="IPR029071">
    <property type="entry name" value="Ubiquitin-like_domsf"/>
</dbReference>
<dbReference type="OrthoDB" id="6738456at2759"/>
<evidence type="ECO:0008006" key="12">
    <source>
        <dbReference type="Google" id="ProtNLM"/>
    </source>
</evidence>
<reference evidence="10" key="3">
    <citation type="submission" date="2015-06" db="UniProtKB">
        <authorList>
            <consortium name="EnsemblMetazoa"/>
        </authorList>
    </citation>
    <scope>IDENTIFICATION</scope>
</reference>
<dbReference type="KEGG" id="hro:HELRODRAFT_69200"/>
<evidence type="ECO:0000256" key="8">
    <source>
        <dbReference type="SAM" id="Phobius"/>
    </source>
</evidence>
<dbReference type="EMBL" id="KB097571">
    <property type="protein sequence ID" value="ESN94671.1"/>
    <property type="molecule type" value="Genomic_DNA"/>
</dbReference>
<dbReference type="HOGENOM" id="CLU_1416578_0_0_1"/>
<dbReference type="GO" id="GO:0000423">
    <property type="term" value="P:mitophagy"/>
    <property type="evidence" value="ECO:0000318"/>
    <property type="project" value="GO_Central"/>
</dbReference>
<dbReference type="PANTHER" id="PTHR10969">
    <property type="entry name" value="MICROTUBULE-ASSOCIATED PROTEINS 1A/1B LIGHT CHAIN 3-RELATED"/>
    <property type="match status" value="1"/>
</dbReference>
<name>T1FZQ9_HELRO</name>
<evidence type="ECO:0000256" key="7">
    <source>
        <dbReference type="SAM" id="MobiDB-lite"/>
    </source>
</evidence>
<evidence type="ECO:0000256" key="5">
    <source>
        <dbReference type="PIRSR" id="PIRSR604241-50"/>
    </source>
</evidence>
<dbReference type="CTD" id="20214307"/>
<sequence length="192" mass="21713">MFIIIFIIIVVVVTIIIIATIITIIIIVVVIIIILIIFSEERVQEVKDIEEKYPNKIPVIFEKSVKEKVLPNLDKSKFLLPQDMTVAQFTAVFRERIGIPPEHAFFLIVNKTTVVSMEKSLKELYDKQKDDDGFLYVTYASQNAFGGDVVAAVAVADDDDVDDEDGDENCENDYGDDDDENKNEDESDDVEC</sequence>
<reference evidence="9 11" key="2">
    <citation type="journal article" date="2013" name="Nature">
        <title>Insights into bilaterian evolution from three spiralian genomes.</title>
        <authorList>
            <person name="Simakov O."/>
            <person name="Marletaz F."/>
            <person name="Cho S.J."/>
            <person name="Edsinger-Gonzales E."/>
            <person name="Havlak P."/>
            <person name="Hellsten U."/>
            <person name="Kuo D.H."/>
            <person name="Larsson T."/>
            <person name="Lv J."/>
            <person name="Arendt D."/>
            <person name="Savage R."/>
            <person name="Osoegawa K."/>
            <person name="de Jong P."/>
            <person name="Grimwood J."/>
            <person name="Chapman J.A."/>
            <person name="Shapiro H."/>
            <person name="Aerts A."/>
            <person name="Otillar R.P."/>
            <person name="Terry A.Y."/>
            <person name="Boore J.L."/>
            <person name="Grigoriev I.V."/>
            <person name="Lindberg D.R."/>
            <person name="Seaver E.C."/>
            <person name="Weisblat D.A."/>
            <person name="Putnam N.H."/>
            <person name="Rokhsar D.S."/>
        </authorList>
    </citation>
    <scope>NUCLEOTIDE SEQUENCE</scope>
</reference>
<feature type="lipid moiety-binding region" description="Phosphatidylserine amidated glycine; alternate" evidence="5">
    <location>
        <position position="146"/>
    </location>
</feature>
<dbReference type="Proteomes" id="UP000015101">
    <property type="component" value="Unassembled WGS sequence"/>
</dbReference>
<organism evidence="10 11">
    <name type="scientific">Helobdella robusta</name>
    <name type="common">Californian leech</name>
    <dbReference type="NCBI Taxonomy" id="6412"/>
    <lineage>
        <taxon>Eukaryota</taxon>
        <taxon>Metazoa</taxon>
        <taxon>Spiralia</taxon>
        <taxon>Lophotrochozoa</taxon>
        <taxon>Annelida</taxon>
        <taxon>Clitellata</taxon>
        <taxon>Hirudinea</taxon>
        <taxon>Rhynchobdellida</taxon>
        <taxon>Glossiphoniidae</taxon>
        <taxon>Helobdella</taxon>
    </lineage>
</organism>
<keyword evidence="3 8" id="KW-0472">Membrane</keyword>
<dbReference type="InParanoid" id="T1FZQ9"/>
<accession>T1FZQ9</accession>
<dbReference type="STRING" id="6412.T1FZQ9"/>
<evidence type="ECO:0000256" key="6">
    <source>
        <dbReference type="RuleBase" id="RU004384"/>
    </source>
</evidence>
<keyword evidence="8" id="KW-0812">Transmembrane</keyword>
<dbReference type="GO" id="GO:0000045">
    <property type="term" value="P:autophagosome assembly"/>
    <property type="evidence" value="ECO:0000318"/>
    <property type="project" value="GO_Central"/>
</dbReference>
<dbReference type="GO" id="GO:0006995">
    <property type="term" value="P:cellular response to nitrogen starvation"/>
    <property type="evidence" value="ECO:0000318"/>
    <property type="project" value="GO_Central"/>
</dbReference>
<gene>
    <name evidence="10" type="primary">20214307</name>
    <name evidence="9" type="ORF">HELRODRAFT_69200</name>
</gene>
<evidence type="ECO:0000256" key="1">
    <source>
        <dbReference type="ARBA" id="ARBA00004370"/>
    </source>
</evidence>
<keyword evidence="6" id="KW-0072">Autophagy</keyword>
<feature type="region of interest" description="Disordered" evidence="7">
    <location>
        <begin position="158"/>
        <end position="192"/>
    </location>
</feature>
<dbReference type="GO" id="GO:0031625">
    <property type="term" value="F:ubiquitin protein ligase binding"/>
    <property type="evidence" value="ECO:0000318"/>
    <property type="project" value="GO_Central"/>
</dbReference>
<comment type="subcellular location">
    <subcellularLocation>
        <location evidence="1">Membrane</location>
    </subcellularLocation>
</comment>